<dbReference type="NCBIfam" id="TIGR04409">
    <property type="entry name" value="LptC_YrbK"/>
    <property type="match status" value="1"/>
</dbReference>
<protein>
    <submittedName>
        <fullName evidence="5">LPS export ABC transporter periplasmic protein LptC</fullName>
    </submittedName>
</protein>
<dbReference type="RefSeq" id="WP_211429040.1">
    <property type="nucleotide sequence ID" value="NZ_CP072648.1"/>
</dbReference>
<dbReference type="InterPro" id="IPR010664">
    <property type="entry name" value="LipoPS_assembly_LptC-rel"/>
</dbReference>
<dbReference type="PANTHER" id="PTHR36504">
    <property type="entry name" value="LIPOPOLYSACCHARIDE EXPORT SYSTEM PROTEIN LPTA"/>
    <property type="match status" value="1"/>
</dbReference>
<accession>A0ABX8BBY9</accession>
<dbReference type="Pfam" id="PF06835">
    <property type="entry name" value="LptC"/>
    <property type="match status" value="1"/>
</dbReference>
<dbReference type="InterPro" id="IPR005653">
    <property type="entry name" value="OstA-like_N"/>
</dbReference>
<evidence type="ECO:0000313" key="5">
    <source>
        <dbReference type="EMBL" id="QUW03149.1"/>
    </source>
</evidence>
<keyword evidence="3" id="KW-0472">Membrane</keyword>
<dbReference type="EMBL" id="CP072648">
    <property type="protein sequence ID" value="QUW03149.1"/>
    <property type="molecule type" value="Genomic_DNA"/>
</dbReference>
<dbReference type="InterPro" id="IPR026265">
    <property type="entry name" value="LptC"/>
</dbReference>
<dbReference type="Proteomes" id="UP000676506">
    <property type="component" value="Chromosome 1"/>
</dbReference>
<dbReference type="InterPro" id="IPR052037">
    <property type="entry name" value="LPS_export_LptA"/>
</dbReference>
<feature type="transmembrane region" description="Helical" evidence="3">
    <location>
        <begin position="12"/>
        <end position="29"/>
    </location>
</feature>
<evidence type="ECO:0000256" key="2">
    <source>
        <dbReference type="SAM" id="MobiDB-lite"/>
    </source>
</evidence>
<reference evidence="5 6" key="1">
    <citation type="submission" date="2021-03" db="EMBL/GenBank/DDBJ databases">
        <title>Genomic and phenotypic characterization of Chloracidobacterium isolates provides evidence for multiple species.</title>
        <authorList>
            <person name="Saini M.K."/>
            <person name="Costas A.M.G."/>
            <person name="Tank M."/>
            <person name="Bryant D.A."/>
        </authorList>
    </citation>
    <scope>NUCLEOTIDE SEQUENCE [LARGE SCALE GENOMIC DNA]</scope>
    <source>
        <strain evidence="5 6">BV2-C</strain>
    </source>
</reference>
<dbReference type="Gene3D" id="2.60.450.10">
    <property type="entry name" value="Lipopolysaccharide (LPS) transport protein A like domain"/>
    <property type="match status" value="3"/>
</dbReference>
<keyword evidence="6" id="KW-1185">Reference proteome</keyword>
<keyword evidence="3" id="KW-0812">Transmembrane</keyword>
<organism evidence="5 6">
    <name type="scientific">Chloracidobacterium validum</name>
    <dbReference type="NCBI Taxonomy" id="2821543"/>
    <lineage>
        <taxon>Bacteria</taxon>
        <taxon>Pseudomonadati</taxon>
        <taxon>Acidobacteriota</taxon>
        <taxon>Terriglobia</taxon>
        <taxon>Terriglobales</taxon>
        <taxon>Acidobacteriaceae</taxon>
        <taxon>Chloracidobacterium</taxon>
    </lineage>
</organism>
<dbReference type="PANTHER" id="PTHR36504:SF1">
    <property type="entry name" value="LIPOPOLYSACCHARIDE EXPORT SYSTEM PROTEIN LPTA"/>
    <property type="match status" value="1"/>
</dbReference>
<dbReference type="Pfam" id="PF03968">
    <property type="entry name" value="LptD_N"/>
    <property type="match status" value="1"/>
</dbReference>
<name>A0ABX8BBY9_9BACT</name>
<keyword evidence="3" id="KW-1133">Transmembrane helix</keyword>
<evidence type="ECO:0000313" key="6">
    <source>
        <dbReference type="Proteomes" id="UP000676506"/>
    </source>
</evidence>
<evidence type="ECO:0000256" key="1">
    <source>
        <dbReference type="ARBA" id="ARBA00022729"/>
    </source>
</evidence>
<feature type="region of interest" description="Disordered" evidence="2">
    <location>
        <begin position="724"/>
        <end position="745"/>
    </location>
</feature>
<feature type="domain" description="Organic solvent tolerance-like N-terminal" evidence="4">
    <location>
        <begin position="619"/>
        <end position="708"/>
    </location>
</feature>
<evidence type="ECO:0000256" key="3">
    <source>
        <dbReference type="SAM" id="Phobius"/>
    </source>
</evidence>
<gene>
    <name evidence="5" type="primary">lptC</name>
    <name evidence="5" type="ORF">J8C06_01505</name>
</gene>
<keyword evidence="1" id="KW-0732">Signal</keyword>
<sequence length="745" mass="81087">MTPTAQRWLRFLALTGVLVMTAYLVSYFVTRRTPPKRPSEARQNLTPDIEVVSSDFQYVHKEGNVTRLILQAKRDTAFVDGRHKLEGIELQSFDAQGQATGKLTADACDYDPTARVSDFRGHVVITTAQGLDVRTETLRYDREAETATTSDPVQFVRGRIRGEATGAQLDGKADRLVLEKAVRLTIAPEKPDQPTSVITSGRGEYLAPDKRIVLSGGASVTQRGDALSAQTLTAQLDEAQRLRRVEAQTAATLRSTEKNFSLTAQTLTFDFEPTGGLTRATGLGQALLRQQGETERREVSGDRMEATFTRGASASDITTAQATGNARLRIESLAATASAEQKVLEAGRLDVTFAPGGQVMQSASADGGAKLVTTPLAATPQSERKTIRAPRFDATFYPDGKVQTYVATGGVEVLVEPMQAGTNRLSRKTTSDRAEANFDPTRGDLTRIVQTGNVAFEEGPRQATAERATFIRERNVIELRGETKRPAVWDDTARAEARELDLSTSAREHVARGDVRTTYYDARQAGSAGMFGQPSAPVFVTSREARAEPQRAMFTGDARCWQGDSFVRGDRLELFKSDRRLTATGNVSTAFYRVARSTASRPEANRSASVEGQSPVFGTAQTFTYSDVERRARYTEQVKLVQGDATLTADAVDVELAARENRLERMTATGSVVIVQPGRRAVGDLARYTAADDRYVVTGNLARVEDAERGVSTAPEVSFAKSDGIVRASGGGRPQRVRTTYQSKP</sequence>
<proteinExistence type="predicted"/>
<evidence type="ECO:0000259" key="4">
    <source>
        <dbReference type="Pfam" id="PF03968"/>
    </source>
</evidence>